<dbReference type="InterPro" id="IPR045880">
    <property type="entry name" value="ZCF37"/>
</dbReference>
<name>A0A9D5CKD5_9LILI</name>
<reference evidence="3" key="1">
    <citation type="submission" date="2021-03" db="EMBL/GenBank/DDBJ databases">
        <authorList>
            <person name="Li Z."/>
            <person name="Yang C."/>
        </authorList>
    </citation>
    <scope>NUCLEOTIDE SEQUENCE</scope>
    <source>
        <strain evidence="3">Dzin_1.0</strain>
        <tissue evidence="3">Leaf</tissue>
    </source>
</reference>
<protein>
    <submittedName>
        <fullName evidence="3">Uncharacterized protein</fullName>
    </submittedName>
</protein>
<reference evidence="3" key="2">
    <citation type="journal article" date="2022" name="Hortic Res">
        <title>The genome of Dioscorea zingiberensis sheds light on the biosynthesis, origin and evolution of the medicinally important diosgenin saponins.</title>
        <authorList>
            <person name="Li Y."/>
            <person name="Tan C."/>
            <person name="Li Z."/>
            <person name="Guo J."/>
            <person name="Li S."/>
            <person name="Chen X."/>
            <person name="Wang C."/>
            <person name="Dai X."/>
            <person name="Yang H."/>
            <person name="Song W."/>
            <person name="Hou L."/>
            <person name="Xu J."/>
            <person name="Tong Z."/>
            <person name="Xu A."/>
            <person name="Yuan X."/>
            <person name="Wang W."/>
            <person name="Yang Q."/>
            <person name="Chen L."/>
            <person name="Sun Z."/>
            <person name="Wang K."/>
            <person name="Pan B."/>
            <person name="Chen J."/>
            <person name="Bao Y."/>
            <person name="Liu F."/>
            <person name="Qi X."/>
            <person name="Gang D.R."/>
            <person name="Wen J."/>
            <person name="Li J."/>
        </authorList>
    </citation>
    <scope>NUCLEOTIDE SEQUENCE</scope>
    <source>
        <strain evidence="3">Dzin_1.0</strain>
    </source>
</reference>
<dbReference type="Proteomes" id="UP001085076">
    <property type="component" value="Miscellaneous, Linkage group lg04"/>
</dbReference>
<organism evidence="3 4">
    <name type="scientific">Dioscorea zingiberensis</name>
    <dbReference type="NCBI Taxonomy" id="325984"/>
    <lineage>
        <taxon>Eukaryota</taxon>
        <taxon>Viridiplantae</taxon>
        <taxon>Streptophyta</taxon>
        <taxon>Embryophyta</taxon>
        <taxon>Tracheophyta</taxon>
        <taxon>Spermatophyta</taxon>
        <taxon>Magnoliopsida</taxon>
        <taxon>Liliopsida</taxon>
        <taxon>Dioscoreales</taxon>
        <taxon>Dioscoreaceae</taxon>
        <taxon>Dioscorea</taxon>
    </lineage>
</organism>
<feature type="transmembrane region" description="Helical" evidence="2">
    <location>
        <begin position="133"/>
        <end position="165"/>
    </location>
</feature>
<evidence type="ECO:0000256" key="2">
    <source>
        <dbReference type="SAM" id="Phobius"/>
    </source>
</evidence>
<dbReference type="PANTHER" id="PTHR35275:SF1">
    <property type="entry name" value="OS07G0585900 PROTEIN"/>
    <property type="match status" value="1"/>
</dbReference>
<comment type="caution">
    <text evidence="3">The sequence shown here is derived from an EMBL/GenBank/DDBJ whole genome shotgun (WGS) entry which is preliminary data.</text>
</comment>
<gene>
    <name evidence="3" type="ORF">J5N97_015655</name>
</gene>
<dbReference type="OrthoDB" id="1932497at2759"/>
<evidence type="ECO:0000256" key="1">
    <source>
        <dbReference type="SAM" id="MobiDB-lite"/>
    </source>
</evidence>
<evidence type="ECO:0000313" key="3">
    <source>
        <dbReference type="EMBL" id="KAJ0973690.1"/>
    </source>
</evidence>
<keyword evidence="4" id="KW-1185">Reference proteome</keyword>
<evidence type="ECO:0000313" key="4">
    <source>
        <dbReference type="Proteomes" id="UP001085076"/>
    </source>
</evidence>
<dbReference type="EMBL" id="JAGGNH010000004">
    <property type="protein sequence ID" value="KAJ0973690.1"/>
    <property type="molecule type" value="Genomic_DNA"/>
</dbReference>
<dbReference type="AlphaFoldDB" id="A0A9D5CKD5"/>
<sequence length="198" mass="23425">MLCGTGSFSHIDEDEVQLKKKQLANNNINPYSNRGLDKFSAVLAELDARREKIMAKAKDVSMVRFMYNDSHEWVPIIVKLRDDHHQNQQQQQPPKVPKEHAKPPEMKEEKMMMIMEKKKSFELRTSTWGITCYYWSVVMVLIMVCLFMFGRVFAICCTSIWWYLVPSLQTCRNKKYSFKKHKDYARKFSDVKTKRVIS</sequence>
<keyword evidence="2" id="KW-0472">Membrane</keyword>
<keyword evidence="2" id="KW-1133">Transmembrane helix</keyword>
<feature type="region of interest" description="Disordered" evidence="1">
    <location>
        <begin position="84"/>
        <end position="104"/>
    </location>
</feature>
<accession>A0A9D5CKD5</accession>
<proteinExistence type="predicted"/>
<dbReference type="PANTHER" id="PTHR35275">
    <property type="entry name" value="ZCF37"/>
    <property type="match status" value="1"/>
</dbReference>
<keyword evidence="2" id="KW-0812">Transmembrane</keyword>